<reference evidence="2" key="1">
    <citation type="submission" date="2021-02" db="EMBL/GenBank/DDBJ databases">
        <authorList>
            <person name="Nowell W R."/>
        </authorList>
    </citation>
    <scope>NUCLEOTIDE SEQUENCE</scope>
</reference>
<protein>
    <submittedName>
        <fullName evidence="2">Uncharacterized protein</fullName>
    </submittedName>
</protein>
<dbReference type="AlphaFoldDB" id="A0A815E8V5"/>
<organism evidence="2 3">
    <name type="scientific">Adineta steineri</name>
    <dbReference type="NCBI Taxonomy" id="433720"/>
    <lineage>
        <taxon>Eukaryota</taxon>
        <taxon>Metazoa</taxon>
        <taxon>Spiralia</taxon>
        <taxon>Gnathifera</taxon>
        <taxon>Rotifera</taxon>
        <taxon>Eurotatoria</taxon>
        <taxon>Bdelloidea</taxon>
        <taxon>Adinetida</taxon>
        <taxon>Adinetidae</taxon>
        <taxon>Adineta</taxon>
    </lineage>
</organism>
<dbReference type="EMBL" id="CAJNOG010000596">
    <property type="protein sequence ID" value="CAF1309255.1"/>
    <property type="molecule type" value="Genomic_DNA"/>
</dbReference>
<dbReference type="CDD" id="cd22641">
    <property type="entry name" value="C24-like"/>
    <property type="match status" value="1"/>
</dbReference>
<evidence type="ECO:0000256" key="1">
    <source>
        <dbReference type="SAM" id="Phobius"/>
    </source>
</evidence>
<evidence type="ECO:0000313" key="3">
    <source>
        <dbReference type="Proteomes" id="UP000663845"/>
    </source>
</evidence>
<keyword evidence="1" id="KW-1133">Transmembrane helix</keyword>
<proteinExistence type="predicted"/>
<feature type="transmembrane region" description="Helical" evidence="1">
    <location>
        <begin position="38"/>
        <end position="63"/>
    </location>
</feature>
<dbReference type="Proteomes" id="UP000663845">
    <property type="component" value="Unassembled WGS sequence"/>
</dbReference>
<feature type="transmembrane region" description="Helical" evidence="1">
    <location>
        <begin position="112"/>
        <end position="132"/>
    </location>
</feature>
<evidence type="ECO:0000313" key="2">
    <source>
        <dbReference type="EMBL" id="CAF1309255.1"/>
    </source>
</evidence>
<comment type="caution">
    <text evidence="2">The sequence shown here is derived from an EMBL/GenBank/DDBJ whole genome shotgun (WGS) entry which is preliminary data.</text>
</comment>
<dbReference type="SUPFAM" id="SSF88874">
    <property type="entry name" value="Receptor-binding domain of short tail fibre protein gp12"/>
    <property type="match status" value="1"/>
</dbReference>
<gene>
    <name evidence="2" type="ORF">JYZ213_LOCUS32759</name>
</gene>
<accession>A0A815E8V5</accession>
<keyword evidence="1" id="KW-0472">Membrane</keyword>
<keyword evidence="1" id="KW-0812">Transmembrane</keyword>
<sequence length="285" mass="30566">MDSSQSLRQTYNNQKRLAFEEERPVPSTLDTTPLTNSYWFLALILLGALVGGIILAPIIIMYIKQDVPTTTSTTSTSTSTTSTATTSTTTTTVTIPFNTSASYVLIILRTKIFCMFLFAALPLVPSGVILLWSGTIATVPQDWAICDGTQGTPDLRDRFILGSGSNAQYSPTQTGGSSSQTATITVDDTTLTTAQMPSHSHGGSTSSEDSLSIYYDVNSVPCTSGPFGTTPPRWVNTQAFNNCNGCQHTHSITSEGGNQPHTHTVAMTPMDTTPPFIALLYIMKL</sequence>
<name>A0A815E8V5_9BILA</name>